<feature type="repeat" description="ANK" evidence="3">
    <location>
        <begin position="1618"/>
        <end position="1653"/>
    </location>
</feature>
<dbReference type="SMART" id="SM00248">
    <property type="entry name" value="ANK"/>
    <property type="match status" value="10"/>
</dbReference>
<dbReference type="PROSITE" id="PS50297">
    <property type="entry name" value="ANK_REP_REGION"/>
    <property type="match status" value="2"/>
</dbReference>
<evidence type="ECO:0000313" key="5">
    <source>
        <dbReference type="Proteomes" id="UP001642540"/>
    </source>
</evidence>
<organism evidence="4 5">
    <name type="scientific">Orchesella dallaii</name>
    <dbReference type="NCBI Taxonomy" id="48710"/>
    <lineage>
        <taxon>Eukaryota</taxon>
        <taxon>Metazoa</taxon>
        <taxon>Ecdysozoa</taxon>
        <taxon>Arthropoda</taxon>
        <taxon>Hexapoda</taxon>
        <taxon>Collembola</taxon>
        <taxon>Entomobryomorpha</taxon>
        <taxon>Entomobryoidea</taxon>
        <taxon>Orchesellidae</taxon>
        <taxon>Orchesellinae</taxon>
        <taxon>Orchesella</taxon>
    </lineage>
</organism>
<protein>
    <submittedName>
        <fullName evidence="4">Uncharacterized protein</fullName>
    </submittedName>
</protein>
<evidence type="ECO:0000256" key="1">
    <source>
        <dbReference type="ARBA" id="ARBA00022737"/>
    </source>
</evidence>
<evidence type="ECO:0000256" key="3">
    <source>
        <dbReference type="PROSITE-ProRule" id="PRU00023"/>
    </source>
</evidence>
<dbReference type="Pfam" id="PF00023">
    <property type="entry name" value="Ank"/>
    <property type="match status" value="1"/>
</dbReference>
<dbReference type="PANTHER" id="PTHR24198">
    <property type="entry name" value="ANKYRIN REPEAT AND PROTEIN KINASE DOMAIN-CONTAINING PROTEIN"/>
    <property type="match status" value="1"/>
</dbReference>
<accession>A0ABP1RY21</accession>
<sequence length="1688" mass="192891">MKQMKSVRLYVATRPHLKEELESIIDVLGYNILPFGESEQIQFLTKYWKEQQAAPNQLLVQFAKCCLSVLKQNMNDFERDITGIPLQCKLLAEVYEHQAINYSRPESKVSESDLGVVINITSIFEMYRKFMQMRFNRINETMKQSSCVTFRVIEELSRKKRMTVLSRVHIYASMKLLFPENEEQFRSMLPVRIKVEPRKLCALGVLERLDNDDGAPRFVHRTFAEYFVGLFVALSLTKENPKRELLQFCFQTVLKIAESDQHILKLSSVTKSKCVKAYHFRYPVICYFINSHLKHIVQTASKKQRYQHWFHSAVTFNNIFAACAVHDFPELFKICGKYTQWMPTTNTPSTLCDLLYLSSSHSGKELVQIIDAHRQDVSFIESETPKFVITPLHVAVQRGEYAIVEVLLHSERFSCSKDVQYVFHCLVHNSIYENESTICQKKQVIQLLNATNKQWINEPFPDGVTPILCSTIHVELIKQLIKFGANVNQTCRAGPVLHKALQSISDPKCYHDLLMLLKTNEYNQFNATDYKGRTALHLGVEKFELLDDTMQQLQVLGTNFQAIDEGGDSVLFYAIRGGRSVILLQWLVLLGAELEHQNLKNDNVFHICATYGNINAMTYILESQTLHKTAVISKNMKGFTPFMQGLAKGRGMNVHSIQLMENNGLVLTEKLASKGLMCLLLNKQMLASQLSNIEFVQVADYLMAKGGLFTCQDGKNTWNLETTKRNMQRIVQVTQCNAALLMEIGKRANTCYEDMEIYLGHSAALYEDLQSSPERNNLFVILCASLIACNQMEPFLLLRQCLQSHFYPSAKFTTPPAGIIEFVQSNHNNVLQLYSYDIELTIGRLKDTVDSDLKVFEDDNIPDQTETQNLLVLKCKPTTSINKLKERLCNLPFKVVLVCTNICMAADCTCIIDNVSWDDLSINYQRELSFKMWHTIHGKSTNSMDISRNSSVLRNEFLVALIQNFDDDTHGLPISTTIFHYFLSDKLVFQGINVNELRKYARFGQHIGSNNAYKRTLDYIIVENKQEFIEISKKISTPAMHLIQYQNERFHLIQSTGSQETITKFIDRNHCDIKFRCQIDRLPIVFQAAEKESFELFEVASLFSHVCKQSNNWKLWEKFKDVTTSLLPVGKQITAIVSELFQTLICCERDWKKLEYVALSTLFRNLLINSEICGLQKYVDIGLLQETSGVLYFVHDTLAWYLISKLILSESTVCFADLNYLRTTLLHNCFEANKVTEFGGISFCDEITSFTFKNRRLFDFVDNLFSHQLNVKKHKSRIRLILSECSDSSEKWIYACVQANHINILNIILACEIHSVLFESEQLVVLAVMFGSVEIIKTISEKFITQTGKDIHDIRVKLEANSSTNALNISVLHVAALRGDHKVMSYLLKIGELNTLQAEIQNSLLNFCVFSTFGIPIHHINERKKILEHLKQISSSQVNGKDWFGRTSLLVSNVHMDLLLQLQLINLSVNLHISNQISQNILYVCPQYLRPEEYDSLIHRLKESGNTKIFHSRDMNLCTPIQCAVENLELQDSTLGVFLSAKVDINCVDRVGDTVLIKAVRYHRSARLYEALIRAGAGIQTHNSKNNMVLHVAAEEGNLTAIRYFIFRGMDVNARCKANTTPLHCVLASAPKNAHIIIEVLLENGADVNAGTNQKDTPLSIAIKQNQNGKIDDRTVNYLRGFGAHELP</sequence>
<evidence type="ECO:0000313" key="4">
    <source>
        <dbReference type="EMBL" id="CAL8138563.1"/>
    </source>
</evidence>
<dbReference type="InterPro" id="IPR002110">
    <property type="entry name" value="Ankyrin_rpt"/>
</dbReference>
<gene>
    <name evidence="4" type="ORF">ODALV1_LOCUS27424</name>
</gene>
<dbReference type="Pfam" id="PF12796">
    <property type="entry name" value="Ank_2"/>
    <property type="match status" value="1"/>
</dbReference>
<comment type="caution">
    <text evidence="4">The sequence shown here is derived from an EMBL/GenBank/DDBJ whole genome shotgun (WGS) entry which is preliminary data.</text>
</comment>
<keyword evidence="5" id="KW-1185">Reference proteome</keyword>
<dbReference type="Gene3D" id="1.25.40.20">
    <property type="entry name" value="Ankyrin repeat-containing domain"/>
    <property type="match status" value="2"/>
</dbReference>
<reference evidence="4 5" key="1">
    <citation type="submission" date="2024-08" db="EMBL/GenBank/DDBJ databases">
        <authorList>
            <person name="Cucini C."/>
            <person name="Frati F."/>
        </authorList>
    </citation>
    <scope>NUCLEOTIDE SEQUENCE [LARGE SCALE GENOMIC DNA]</scope>
</reference>
<dbReference type="PANTHER" id="PTHR24198:SF165">
    <property type="entry name" value="ANKYRIN REPEAT-CONTAINING PROTEIN-RELATED"/>
    <property type="match status" value="1"/>
</dbReference>
<proteinExistence type="predicted"/>
<dbReference type="PROSITE" id="PS50088">
    <property type="entry name" value="ANK_REPEAT"/>
    <property type="match status" value="2"/>
</dbReference>
<dbReference type="Proteomes" id="UP001642540">
    <property type="component" value="Unassembled WGS sequence"/>
</dbReference>
<dbReference type="InterPro" id="IPR036770">
    <property type="entry name" value="Ankyrin_rpt-contain_sf"/>
</dbReference>
<keyword evidence="1" id="KW-0677">Repeat</keyword>
<name>A0ABP1RY21_9HEXA</name>
<dbReference type="SUPFAM" id="SSF48403">
    <property type="entry name" value="Ankyrin repeat"/>
    <property type="match status" value="2"/>
</dbReference>
<evidence type="ECO:0000256" key="2">
    <source>
        <dbReference type="ARBA" id="ARBA00023043"/>
    </source>
</evidence>
<keyword evidence="2 3" id="KW-0040">ANK repeat</keyword>
<feature type="repeat" description="ANK" evidence="3">
    <location>
        <begin position="1585"/>
        <end position="1617"/>
    </location>
</feature>
<dbReference type="EMBL" id="CAXLJM020000124">
    <property type="protein sequence ID" value="CAL8138563.1"/>
    <property type="molecule type" value="Genomic_DNA"/>
</dbReference>